<keyword evidence="1" id="KW-1133">Transmembrane helix</keyword>
<dbReference type="RefSeq" id="WP_201836309.1">
    <property type="nucleotide sequence ID" value="NZ_JAERRK010000007.1"/>
</dbReference>
<keyword evidence="3" id="KW-1185">Reference proteome</keyword>
<comment type="caution">
    <text evidence="2">The sequence shown here is derived from an EMBL/GenBank/DDBJ whole genome shotgun (WGS) entry which is preliminary data.</text>
</comment>
<name>A0A937EK84_9ACTN</name>
<proteinExistence type="predicted"/>
<sequence length="70" mass="7711">MFAQLKGAYWLSEPDAAECRWCNDLFSQPSARKPAGTERKLSDRMLRLRMAMLPVAVLTVAAAVLVGMLG</sequence>
<evidence type="ECO:0000313" key="3">
    <source>
        <dbReference type="Proteomes" id="UP000661858"/>
    </source>
</evidence>
<dbReference type="Proteomes" id="UP000661858">
    <property type="component" value="Unassembled WGS sequence"/>
</dbReference>
<feature type="transmembrane region" description="Helical" evidence="1">
    <location>
        <begin position="48"/>
        <end position="69"/>
    </location>
</feature>
<gene>
    <name evidence="2" type="ORF">JK359_16750</name>
</gene>
<keyword evidence="1" id="KW-0812">Transmembrane</keyword>
<evidence type="ECO:0000313" key="2">
    <source>
        <dbReference type="EMBL" id="MBL1083600.1"/>
    </source>
</evidence>
<organism evidence="2 3">
    <name type="scientific">Streptomyces actinomycinicus</name>
    <dbReference type="NCBI Taxonomy" id="1695166"/>
    <lineage>
        <taxon>Bacteria</taxon>
        <taxon>Bacillati</taxon>
        <taxon>Actinomycetota</taxon>
        <taxon>Actinomycetes</taxon>
        <taxon>Kitasatosporales</taxon>
        <taxon>Streptomycetaceae</taxon>
        <taxon>Streptomyces</taxon>
    </lineage>
</organism>
<keyword evidence="1" id="KW-0472">Membrane</keyword>
<evidence type="ECO:0000256" key="1">
    <source>
        <dbReference type="SAM" id="Phobius"/>
    </source>
</evidence>
<dbReference type="AlphaFoldDB" id="A0A937EK84"/>
<accession>A0A937EK84</accession>
<protein>
    <submittedName>
        <fullName evidence="2">Uncharacterized protein</fullName>
    </submittedName>
</protein>
<dbReference type="EMBL" id="JAERRK010000007">
    <property type="protein sequence ID" value="MBL1083600.1"/>
    <property type="molecule type" value="Genomic_DNA"/>
</dbReference>
<reference evidence="2" key="1">
    <citation type="submission" date="2021-01" db="EMBL/GenBank/DDBJ databases">
        <title>WGS of actinomycetes isolated from Thailand.</title>
        <authorList>
            <person name="Thawai C."/>
        </authorList>
    </citation>
    <scope>NUCLEOTIDE SEQUENCE</scope>
    <source>
        <strain evidence="2">RCU-197</strain>
    </source>
</reference>